<accession>A0A1W6UUV1</accession>
<evidence type="ECO:0000313" key="1">
    <source>
        <dbReference type="EMBL" id="ARP21691.1"/>
    </source>
</evidence>
<sequence>MRVFARFSTQPFFGELSPIHSVEDLFKQVKNRVGLLNLLEDEQGNPRSSESFSEQELLDIYKNLSRHDETHLVSSIEELKKLSDDDKFQKLVEQFIDHHKAS</sequence>
<name>A0A1W6UUV1_VIBAL</name>
<gene>
    <name evidence="1" type="ORF">K05K4_49820</name>
</gene>
<keyword evidence="1" id="KW-0614">Plasmid</keyword>
<dbReference type="RefSeq" id="WP_086048374.1">
    <property type="nucleotide sequence ID" value="NZ_CP017893.1"/>
</dbReference>
<organism evidence="1">
    <name type="scientific">Vibrio alginolyticus</name>
    <dbReference type="NCBI Taxonomy" id="663"/>
    <lineage>
        <taxon>Bacteria</taxon>
        <taxon>Pseudomonadati</taxon>
        <taxon>Pseudomonadota</taxon>
        <taxon>Gammaproteobacteria</taxon>
        <taxon>Vibrionales</taxon>
        <taxon>Vibrionaceae</taxon>
        <taxon>Vibrio</taxon>
    </lineage>
</organism>
<dbReference type="EMBL" id="CP017904">
    <property type="protein sequence ID" value="ARP21691.1"/>
    <property type="molecule type" value="Genomic_DNA"/>
</dbReference>
<reference evidence="1" key="1">
    <citation type="submission" date="2016-10" db="EMBL/GenBank/DDBJ databases">
        <title>The High Quality Genome of Vibrio alginolyticus K01M1.</title>
        <authorList>
            <person name="Wendling C."/>
            <person name="Chibani C.M."/>
            <person name="Hertel R."/>
            <person name="Sproer C."/>
            <person name="Bunk B."/>
            <person name="Overmann J."/>
            <person name="Roth O."/>
            <person name="Liesegang H."/>
        </authorList>
    </citation>
    <scope>NUCLEOTIDE SEQUENCE</scope>
    <source>
        <strain evidence="1">K05K4</strain>
        <plasmid evidence="1">pL289</plasmid>
    </source>
</reference>
<protein>
    <submittedName>
        <fullName evidence="1">Uncharacterized protein</fullName>
    </submittedName>
</protein>
<dbReference type="AlphaFoldDB" id="A0A1W6UUV1"/>
<proteinExistence type="predicted"/>
<geneLocation type="plasmid" evidence="1">
    <name>pL289</name>
</geneLocation>